<dbReference type="RefSeq" id="WP_284259156.1">
    <property type="nucleotide sequence ID" value="NZ_BSOS01000087.1"/>
</dbReference>
<protein>
    <submittedName>
        <fullName evidence="1">Uncharacterized protein</fullName>
    </submittedName>
</protein>
<name>A0ABQ6ADX3_9PROT</name>
<organism evidence="1 2">
    <name type="scientific">Acidocella aquatica</name>
    <dbReference type="NCBI Taxonomy" id="1922313"/>
    <lineage>
        <taxon>Bacteria</taxon>
        <taxon>Pseudomonadati</taxon>
        <taxon>Pseudomonadota</taxon>
        <taxon>Alphaproteobacteria</taxon>
        <taxon>Acetobacterales</taxon>
        <taxon>Acidocellaceae</taxon>
        <taxon>Acidocella</taxon>
    </lineage>
</organism>
<sequence length="106" mass="12340">MSKSLEQRFTARMFEIYKNAKEQANYTASIFYDMITRNGGLLTAKTLISALKPSVGYTALYERNRLDLTVEAVVIEEPEWRELFTDDEIKKASERLKKYGYSAQKR</sequence>
<evidence type="ECO:0000313" key="1">
    <source>
        <dbReference type="EMBL" id="GLR68309.1"/>
    </source>
</evidence>
<reference evidence="2" key="1">
    <citation type="journal article" date="2019" name="Int. J. Syst. Evol. Microbiol.">
        <title>The Global Catalogue of Microorganisms (GCM) 10K type strain sequencing project: providing services to taxonomists for standard genome sequencing and annotation.</title>
        <authorList>
            <consortium name="The Broad Institute Genomics Platform"/>
            <consortium name="The Broad Institute Genome Sequencing Center for Infectious Disease"/>
            <person name="Wu L."/>
            <person name="Ma J."/>
        </authorList>
    </citation>
    <scope>NUCLEOTIDE SEQUENCE [LARGE SCALE GENOMIC DNA]</scope>
    <source>
        <strain evidence="2">NBRC 112502</strain>
    </source>
</reference>
<comment type="caution">
    <text evidence="1">The sequence shown here is derived from an EMBL/GenBank/DDBJ whole genome shotgun (WGS) entry which is preliminary data.</text>
</comment>
<dbReference type="Proteomes" id="UP001156641">
    <property type="component" value="Unassembled WGS sequence"/>
</dbReference>
<keyword evidence="2" id="KW-1185">Reference proteome</keyword>
<gene>
    <name evidence="1" type="ORF">GCM10010909_29900</name>
</gene>
<proteinExistence type="predicted"/>
<accession>A0ABQ6ADX3</accession>
<evidence type="ECO:0000313" key="2">
    <source>
        <dbReference type="Proteomes" id="UP001156641"/>
    </source>
</evidence>
<dbReference type="EMBL" id="BSOS01000087">
    <property type="protein sequence ID" value="GLR68309.1"/>
    <property type="molecule type" value="Genomic_DNA"/>
</dbReference>